<keyword evidence="2" id="KW-1185">Reference proteome</keyword>
<dbReference type="OrthoDB" id="411871at2759"/>
<name>A0A4C1TVT9_EUMVA</name>
<dbReference type="AlphaFoldDB" id="A0A4C1TVT9"/>
<protein>
    <submittedName>
        <fullName evidence="1">Uncharacterized protein</fullName>
    </submittedName>
</protein>
<reference evidence="1 2" key="1">
    <citation type="journal article" date="2019" name="Commun. Biol.">
        <title>The bagworm genome reveals a unique fibroin gene that provides high tensile strength.</title>
        <authorList>
            <person name="Kono N."/>
            <person name="Nakamura H."/>
            <person name="Ohtoshi R."/>
            <person name="Tomita M."/>
            <person name="Numata K."/>
            <person name="Arakawa K."/>
        </authorList>
    </citation>
    <scope>NUCLEOTIDE SEQUENCE [LARGE SCALE GENOMIC DNA]</scope>
</reference>
<evidence type="ECO:0000313" key="1">
    <source>
        <dbReference type="EMBL" id="GBP18162.1"/>
    </source>
</evidence>
<organism evidence="1 2">
    <name type="scientific">Eumeta variegata</name>
    <name type="common">Bagworm moth</name>
    <name type="synonym">Eumeta japonica</name>
    <dbReference type="NCBI Taxonomy" id="151549"/>
    <lineage>
        <taxon>Eukaryota</taxon>
        <taxon>Metazoa</taxon>
        <taxon>Ecdysozoa</taxon>
        <taxon>Arthropoda</taxon>
        <taxon>Hexapoda</taxon>
        <taxon>Insecta</taxon>
        <taxon>Pterygota</taxon>
        <taxon>Neoptera</taxon>
        <taxon>Endopterygota</taxon>
        <taxon>Lepidoptera</taxon>
        <taxon>Glossata</taxon>
        <taxon>Ditrysia</taxon>
        <taxon>Tineoidea</taxon>
        <taxon>Psychidae</taxon>
        <taxon>Oiketicinae</taxon>
        <taxon>Eumeta</taxon>
    </lineage>
</organism>
<dbReference type="EMBL" id="BGZK01000093">
    <property type="protein sequence ID" value="GBP18162.1"/>
    <property type="molecule type" value="Genomic_DNA"/>
</dbReference>
<gene>
    <name evidence="1" type="ORF">EVAR_12945_1</name>
</gene>
<evidence type="ECO:0000313" key="2">
    <source>
        <dbReference type="Proteomes" id="UP000299102"/>
    </source>
</evidence>
<proteinExistence type="predicted"/>
<sequence length="154" mass="17391">MRTSNLMEEITLRHQAFWKITKARKSEGYIPIPLLKRSDNSITIDDVEIAECPAGSVECQYSNASPSHDISHIRRIEEEVRHKGSLEPKDDLSPISVSEVQKLIKSPKTRNAPDLDSNKAIKSFFLLLFSLLSLYSTRALKITVTLPSGKRRIS</sequence>
<comment type="caution">
    <text evidence="1">The sequence shown here is derived from an EMBL/GenBank/DDBJ whole genome shotgun (WGS) entry which is preliminary data.</text>
</comment>
<dbReference type="Proteomes" id="UP000299102">
    <property type="component" value="Unassembled WGS sequence"/>
</dbReference>
<accession>A0A4C1TVT9</accession>